<sequence>MAGYAPQANVRLLYPRVMLTDVDAHLKIINTALISHMKPDQSNSEKLTYENQHMNGKTRLICPHCNTINQLPNARLGDNPTCAQCKNPLMQGSPTAVNSESLSRHIQHTTVPVLVDFWAPWCGPCKSFAPIYVNFARKAEPNLRLLKIDTEANQVAAGKFTIRSIPTLVLFNEGKEVARISGALSEVQLGQWVEQQLNG</sequence>
<proteinExistence type="predicted"/>
<dbReference type="InterPro" id="IPR049299">
    <property type="entry name" value="Thio2_N"/>
</dbReference>
<evidence type="ECO:0000259" key="6">
    <source>
        <dbReference type="PROSITE" id="PS51352"/>
    </source>
</evidence>
<dbReference type="PRINTS" id="PR00421">
    <property type="entry name" value="THIOREDOXIN"/>
</dbReference>
<keyword evidence="2" id="KW-0479">Metal-binding</keyword>
<dbReference type="GO" id="GO:0015035">
    <property type="term" value="F:protein-disulfide reductase activity"/>
    <property type="evidence" value="ECO:0007669"/>
    <property type="project" value="InterPro"/>
</dbReference>
<organism evidence="7">
    <name type="scientific">hydrothermal vent metagenome</name>
    <dbReference type="NCBI Taxonomy" id="652676"/>
    <lineage>
        <taxon>unclassified sequences</taxon>
        <taxon>metagenomes</taxon>
        <taxon>ecological metagenomes</taxon>
    </lineage>
</organism>
<evidence type="ECO:0000313" key="7">
    <source>
        <dbReference type="EMBL" id="VAW89878.1"/>
    </source>
</evidence>
<dbReference type="InterPro" id="IPR036249">
    <property type="entry name" value="Thioredoxin-like_sf"/>
</dbReference>
<reference evidence="7" key="1">
    <citation type="submission" date="2018-06" db="EMBL/GenBank/DDBJ databases">
        <authorList>
            <person name="Zhirakovskaya E."/>
        </authorList>
    </citation>
    <scope>NUCLEOTIDE SEQUENCE</scope>
</reference>
<dbReference type="InterPro" id="IPR013766">
    <property type="entry name" value="Thioredoxin_domain"/>
</dbReference>
<dbReference type="FunFam" id="3.40.30.10:FF:000001">
    <property type="entry name" value="Thioredoxin"/>
    <property type="match status" value="1"/>
</dbReference>
<dbReference type="GO" id="GO:0005737">
    <property type="term" value="C:cytoplasm"/>
    <property type="evidence" value="ECO:0007669"/>
    <property type="project" value="TreeGrafter"/>
</dbReference>
<evidence type="ECO:0000256" key="3">
    <source>
        <dbReference type="ARBA" id="ARBA00022982"/>
    </source>
</evidence>
<keyword evidence="5" id="KW-0676">Redox-active center</keyword>
<keyword evidence="1" id="KW-0813">Transport</keyword>
<dbReference type="Pfam" id="PF21352">
    <property type="entry name" value="Zn_ribbon_Thio2"/>
    <property type="match status" value="1"/>
</dbReference>
<evidence type="ECO:0000256" key="4">
    <source>
        <dbReference type="ARBA" id="ARBA00023157"/>
    </source>
</evidence>
<dbReference type="PROSITE" id="PS00194">
    <property type="entry name" value="THIOREDOXIN_1"/>
    <property type="match status" value="1"/>
</dbReference>
<dbReference type="AlphaFoldDB" id="A0A3B0Z8Z9"/>
<dbReference type="NCBIfam" id="NF008229">
    <property type="entry name" value="PRK10996.1"/>
    <property type="match status" value="1"/>
</dbReference>
<dbReference type="Gene3D" id="3.40.30.10">
    <property type="entry name" value="Glutaredoxin"/>
    <property type="match status" value="1"/>
</dbReference>
<keyword evidence="3" id="KW-0249">Electron transport</keyword>
<dbReference type="PANTHER" id="PTHR45663:SF11">
    <property type="entry name" value="GEO12009P1"/>
    <property type="match status" value="1"/>
</dbReference>
<feature type="domain" description="Thioredoxin" evidence="6">
    <location>
        <begin position="83"/>
        <end position="198"/>
    </location>
</feature>
<evidence type="ECO:0000256" key="2">
    <source>
        <dbReference type="ARBA" id="ARBA00022723"/>
    </source>
</evidence>
<dbReference type="InterPro" id="IPR017937">
    <property type="entry name" value="Thioredoxin_CS"/>
</dbReference>
<evidence type="ECO:0000256" key="5">
    <source>
        <dbReference type="ARBA" id="ARBA00023284"/>
    </source>
</evidence>
<dbReference type="GO" id="GO:0046872">
    <property type="term" value="F:metal ion binding"/>
    <property type="evidence" value="ECO:0007669"/>
    <property type="project" value="UniProtKB-KW"/>
</dbReference>
<protein>
    <submittedName>
        <fullName evidence="7">Thioredoxin</fullName>
    </submittedName>
</protein>
<keyword evidence="4" id="KW-1015">Disulfide bond</keyword>
<name>A0A3B0Z8Z9_9ZZZZ</name>
<gene>
    <name evidence="7" type="ORF">MNBD_GAMMA17-1657</name>
</gene>
<evidence type="ECO:0000256" key="1">
    <source>
        <dbReference type="ARBA" id="ARBA00022448"/>
    </source>
</evidence>
<dbReference type="SUPFAM" id="SSF52833">
    <property type="entry name" value="Thioredoxin-like"/>
    <property type="match status" value="1"/>
</dbReference>
<accession>A0A3B0Z8Z9</accession>
<dbReference type="EMBL" id="UOFQ01000159">
    <property type="protein sequence ID" value="VAW89878.1"/>
    <property type="molecule type" value="Genomic_DNA"/>
</dbReference>
<dbReference type="CDD" id="cd02947">
    <property type="entry name" value="TRX_family"/>
    <property type="match status" value="1"/>
</dbReference>
<dbReference type="PANTHER" id="PTHR45663">
    <property type="entry name" value="GEO12009P1"/>
    <property type="match status" value="1"/>
</dbReference>
<dbReference type="NCBIfam" id="TIGR01068">
    <property type="entry name" value="thioredoxin"/>
    <property type="match status" value="1"/>
</dbReference>
<dbReference type="Pfam" id="PF00085">
    <property type="entry name" value="Thioredoxin"/>
    <property type="match status" value="1"/>
</dbReference>
<dbReference type="Gene3D" id="2.30.30.380">
    <property type="entry name" value="Zn-finger domain of Sec23/24"/>
    <property type="match status" value="1"/>
</dbReference>
<dbReference type="PROSITE" id="PS51352">
    <property type="entry name" value="THIOREDOXIN_2"/>
    <property type="match status" value="1"/>
</dbReference>
<dbReference type="InterPro" id="IPR005746">
    <property type="entry name" value="Thioredoxin"/>
</dbReference>